<dbReference type="Gene3D" id="3.20.20.100">
    <property type="entry name" value="NADP-dependent oxidoreductase domain"/>
    <property type="match status" value="1"/>
</dbReference>
<dbReference type="FunFam" id="3.20.20.100:FF:000004">
    <property type="entry name" value="Oxidoreductase, aldo/keto reductase"/>
    <property type="match status" value="1"/>
</dbReference>
<name>A0A1I2XW47_9GAMM</name>
<dbReference type="PRINTS" id="PR00069">
    <property type="entry name" value="ALDKETRDTASE"/>
</dbReference>
<keyword evidence="1" id="KW-0560">Oxidoreductase</keyword>
<gene>
    <name evidence="3" type="ORF">SAMN04487959_10179</name>
</gene>
<dbReference type="SUPFAM" id="SSF51430">
    <property type="entry name" value="NAD(P)-linked oxidoreductase"/>
    <property type="match status" value="1"/>
</dbReference>
<organism evidence="3 4">
    <name type="scientific">Modicisalibacter xianhensis</name>
    <dbReference type="NCBI Taxonomy" id="442341"/>
    <lineage>
        <taxon>Bacteria</taxon>
        <taxon>Pseudomonadati</taxon>
        <taxon>Pseudomonadota</taxon>
        <taxon>Gammaproteobacteria</taxon>
        <taxon>Oceanospirillales</taxon>
        <taxon>Halomonadaceae</taxon>
        <taxon>Modicisalibacter</taxon>
    </lineage>
</organism>
<keyword evidence="4" id="KW-1185">Reference proteome</keyword>
<dbReference type="InterPro" id="IPR050523">
    <property type="entry name" value="AKR_Detox_Biosynth"/>
</dbReference>
<dbReference type="Proteomes" id="UP000199040">
    <property type="component" value="Unassembled WGS sequence"/>
</dbReference>
<evidence type="ECO:0000313" key="3">
    <source>
        <dbReference type="EMBL" id="SFH17289.1"/>
    </source>
</evidence>
<dbReference type="PANTHER" id="PTHR43364">
    <property type="entry name" value="NADH-SPECIFIC METHYLGLYOXAL REDUCTASE-RELATED"/>
    <property type="match status" value="1"/>
</dbReference>
<protein>
    <submittedName>
        <fullName evidence="3">Predicted oxidoreductase</fullName>
    </submittedName>
</protein>
<evidence type="ECO:0000313" key="4">
    <source>
        <dbReference type="Proteomes" id="UP000199040"/>
    </source>
</evidence>
<dbReference type="Pfam" id="PF00248">
    <property type="entry name" value="Aldo_ket_red"/>
    <property type="match status" value="1"/>
</dbReference>
<accession>A0A1I2XW47</accession>
<dbReference type="InterPro" id="IPR023210">
    <property type="entry name" value="NADP_OxRdtase_dom"/>
</dbReference>
<feature type="domain" description="NADP-dependent oxidoreductase" evidence="2">
    <location>
        <begin position="15"/>
        <end position="317"/>
    </location>
</feature>
<proteinExistence type="predicted"/>
<dbReference type="GO" id="GO:0016491">
    <property type="term" value="F:oxidoreductase activity"/>
    <property type="evidence" value="ECO:0007669"/>
    <property type="project" value="UniProtKB-KW"/>
</dbReference>
<dbReference type="InterPro" id="IPR036812">
    <property type="entry name" value="NAD(P)_OxRdtase_dom_sf"/>
</dbReference>
<dbReference type="AlphaFoldDB" id="A0A1I2XW47"/>
<dbReference type="RefSeq" id="WP_092842666.1">
    <property type="nucleotide sequence ID" value="NZ_FOPY01000001.1"/>
</dbReference>
<dbReference type="InterPro" id="IPR020471">
    <property type="entry name" value="AKR"/>
</dbReference>
<dbReference type="PANTHER" id="PTHR43364:SF18">
    <property type="entry name" value="OXIDOREDUCTASE"/>
    <property type="match status" value="1"/>
</dbReference>
<reference evidence="3 4" key="1">
    <citation type="submission" date="2016-10" db="EMBL/GenBank/DDBJ databases">
        <authorList>
            <person name="de Groot N.N."/>
        </authorList>
    </citation>
    <scope>NUCLEOTIDE SEQUENCE [LARGE SCALE GENOMIC DNA]</scope>
    <source>
        <strain evidence="3 4">CGMCC 1.6848</strain>
    </source>
</reference>
<evidence type="ECO:0000256" key="1">
    <source>
        <dbReference type="ARBA" id="ARBA00023002"/>
    </source>
</evidence>
<dbReference type="STRING" id="442341.SAMN04487959_10179"/>
<dbReference type="EMBL" id="FOPY01000001">
    <property type="protein sequence ID" value="SFH17289.1"/>
    <property type="molecule type" value="Genomic_DNA"/>
</dbReference>
<evidence type="ECO:0000259" key="2">
    <source>
        <dbReference type="Pfam" id="PF00248"/>
    </source>
</evidence>
<dbReference type="GO" id="GO:0005829">
    <property type="term" value="C:cytosol"/>
    <property type="evidence" value="ECO:0007669"/>
    <property type="project" value="UniProtKB-ARBA"/>
</dbReference>
<sequence length="354" mass="39617">MEYRQLGHSGLKVSKLVMGTLTLGGRAGFEQAGNIDATQARRMLDIALDHGVNLVDTANMYSMGLAEEVLGKALQGKRDEILLASKVRTPMGEGPNDGGASRYHIIRECENSLRRLNTDHLDLYQLHQWDGETPIEESLAALDHLVQSGKVRYVGTSNYNGWQMMKAMAAAREHALVRPISQQIYYTPESREAEYEILPVGRDQGLGTLVWSPLGEGLLSGQVRRDKQVSSDHRQGTDWPEPYVHDWQRAYDIIDTLVEIGDGQGVSAARVALAWLNDRPGVTSLIVGARNEDHLEDNLASMELKLSEEEINRIEEVTRPVPIYPYWHRAMNGTDRPEPADEPFMKGFRKTMGL</sequence>
<dbReference type="CDD" id="cd19091">
    <property type="entry name" value="AKR_PsAKR"/>
    <property type="match status" value="1"/>
</dbReference>